<sequence>MLPTALKGSYKSFIVGLLSLFIVACGGDGALSDGDNTDGTDGTSGTYTLSASLQDADGNTANRLSEGTTLTLQLELQLNSEAQSGQTITLTNSSEEYASLSSTVVTTDANGRASVLLTGGQTAGEGQIEVTTDLSGLNALTVPYISQGVLTTASSSAVYLIPASTPQSEYPNITSSTLDVISEETPATLLVKVVGDDGLPAVNQLVDFDLSSAEGLVVNVSLDKQNRKDLTDNNGFAWLNLEVGDISGAAKVTVNLEDESSLSINIASAGRVAQGSSENTYSVYLIPASTPESDYSTISGSTITTISASTPGTVLMRVTDGDGAPVSGQLVSLQLDPGYEDLATIDNDLGTDATDQQGFAAIDILATDVSGAGTMSVTFFGGATKTLTLESLGDGNQEAAVNIGSIELLANSFQMASSASDEIDLIALVKDNKNNLLPDVRVSFEASSGGIEVIDTLTNSSGAATAKLNTLNNPEIRDVTVNAFVNDQSASVVIRVTGTSVKLIGNASIVTGDASEMSVALLNSDGEGIGQRRIFLNSDSGNSLLTTTGSALPTTDDGTGNVAPYVITDGTGNAQFTYVASTSGSDTLSAYALGATIDYPISVSPDNFVISTTTEEVPLKAGGEFTLTWEKNGAGFSGDVQLSSTRGQIVDLFGNPISGSVTTDASGQVTVRLVSTNAGPAILTARASGLTATKNFEFIAETAHQIDLQASQLSIGPNGQKTTISAVVRDKDGNLVKNRPVNFNLFDVSGGSIFPATDVTDSNGLATTVYTSNTVSAAQGVAIAACTDKEGATSSCQITREDFSDEDASNDTFGCSNGADGCVSDNVKLTVADRELFIAVGTGNTIDQASDQEYEKRFSIIVTDADSNPVEGVQLSVSAIPSVYAEGDWDVLLDEDGEFDSYYPRITGLCRNEDIDEDGVLDRIEDVDGDGVQDLYNEDLDNDNRLDLVNEDLDFDGNLDVNEDLDNDGNLDVNEDIDGDGRLDVFYEYVAGACDINDPNNVDLNNDGNLDVGEDRNCNGVLDPGEDVDGDGVLDLTEDLDGDGDLDVNEDVDQDGRLDTINEDLDADGNLDTFAFYDVDDGTYGRDLNNNGNLEANEINILEDIDNDGNLDVIEYDYNGDGIVDQEGINEDYNRNGSLEPGNVVSVIGSLLTDENGTTSVGLRYAESFGAWVGVNLVVKAKVAGTEYQRSVPLMLPFSAEDVTDEQNPPTSNLFGSDGNCATSF</sequence>
<gene>
    <name evidence="5" type="ORF">J1N51_00375</name>
</gene>
<dbReference type="AlphaFoldDB" id="A0A975HI94"/>
<reference evidence="5" key="1">
    <citation type="submission" date="2021-03" db="EMBL/GenBank/DDBJ databases">
        <title>Description of Psychrosphaera ytuae sp. nov. isolated from deep sea sediment of South China Sea.</title>
        <authorList>
            <person name="Zhang J."/>
            <person name="Xu X.-D."/>
        </authorList>
    </citation>
    <scope>NUCLEOTIDE SEQUENCE</scope>
    <source>
        <strain evidence="5">MTZ26</strain>
    </source>
</reference>
<dbReference type="SMART" id="SM00634">
    <property type="entry name" value="BID_1"/>
    <property type="match status" value="4"/>
</dbReference>
<keyword evidence="6" id="KW-1185">Reference proteome</keyword>
<feature type="chain" id="PRO_5036849218" evidence="3">
    <location>
        <begin position="27"/>
        <end position="1225"/>
    </location>
</feature>
<name>A0A975HI94_9GAMM</name>
<dbReference type="EMBL" id="CP072110">
    <property type="protein sequence ID" value="QTH63990.1"/>
    <property type="molecule type" value="Genomic_DNA"/>
</dbReference>
<dbReference type="InterPro" id="IPR003344">
    <property type="entry name" value="Big_1_dom"/>
</dbReference>
<dbReference type="RefSeq" id="WP_208832045.1">
    <property type="nucleotide sequence ID" value="NZ_CP072110.1"/>
</dbReference>
<dbReference type="PROSITE" id="PS51257">
    <property type="entry name" value="PROKAR_LIPOPROTEIN"/>
    <property type="match status" value="1"/>
</dbReference>
<dbReference type="KEGG" id="psym:J1N51_00375"/>
<organism evidence="5 6">
    <name type="scientific">Psychrosphaera ytuae</name>
    <dbReference type="NCBI Taxonomy" id="2820710"/>
    <lineage>
        <taxon>Bacteria</taxon>
        <taxon>Pseudomonadati</taxon>
        <taxon>Pseudomonadota</taxon>
        <taxon>Gammaproteobacteria</taxon>
        <taxon>Alteromonadales</taxon>
        <taxon>Pseudoalteromonadaceae</taxon>
        <taxon>Psychrosphaera</taxon>
    </lineage>
</organism>
<dbReference type="InterPro" id="IPR008964">
    <property type="entry name" value="Invasin/intimin_cell_adhesion"/>
</dbReference>
<accession>A0A975HI94</accession>
<dbReference type="Proteomes" id="UP000682739">
    <property type="component" value="Chromosome"/>
</dbReference>
<proteinExistence type="inferred from homology"/>
<comment type="similarity">
    <text evidence="1">Belongs to the intimin/invasin family.</text>
</comment>
<feature type="signal peptide" evidence="3">
    <location>
        <begin position="1"/>
        <end position="26"/>
    </location>
</feature>
<feature type="compositionally biased region" description="Polar residues" evidence="2">
    <location>
        <begin position="1206"/>
        <end position="1225"/>
    </location>
</feature>
<keyword evidence="3" id="KW-0732">Signal</keyword>
<protein>
    <submittedName>
        <fullName evidence="5">Ig-like domain-containing protein</fullName>
    </submittedName>
</protein>
<dbReference type="PROSITE" id="PS51127">
    <property type="entry name" value="BIG1"/>
    <property type="match status" value="1"/>
</dbReference>
<evidence type="ECO:0000256" key="2">
    <source>
        <dbReference type="SAM" id="MobiDB-lite"/>
    </source>
</evidence>
<evidence type="ECO:0000313" key="6">
    <source>
        <dbReference type="Proteomes" id="UP000682739"/>
    </source>
</evidence>
<evidence type="ECO:0000313" key="5">
    <source>
        <dbReference type="EMBL" id="QTH63990.1"/>
    </source>
</evidence>
<feature type="region of interest" description="Disordered" evidence="2">
    <location>
        <begin position="1203"/>
        <end position="1225"/>
    </location>
</feature>
<dbReference type="InterPro" id="IPR013783">
    <property type="entry name" value="Ig-like_fold"/>
</dbReference>
<evidence type="ECO:0000256" key="3">
    <source>
        <dbReference type="SAM" id="SignalP"/>
    </source>
</evidence>
<evidence type="ECO:0000259" key="4">
    <source>
        <dbReference type="PROSITE" id="PS51127"/>
    </source>
</evidence>
<feature type="domain" description="Big-1" evidence="4">
    <location>
        <begin position="46"/>
        <end position="145"/>
    </location>
</feature>
<dbReference type="SUPFAM" id="SSF49373">
    <property type="entry name" value="Invasin/intimin cell-adhesion fragments"/>
    <property type="match status" value="6"/>
</dbReference>
<evidence type="ECO:0000256" key="1">
    <source>
        <dbReference type="ARBA" id="ARBA00010116"/>
    </source>
</evidence>
<dbReference type="Gene3D" id="2.60.40.10">
    <property type="entry name" value="Immunoglobulins"/>
    <property type="match status" value="4"/>
</dbReference>